<comment type="caution">
    <text evidence="2">The sequence shown here is derived from an EMBL/GenBank/DDBJ whole genome shotgun (WGS) entry which is preliminary data.</text>
</comment>
<organism evidence="2 3">
    <name type="scientific">Ancylostoma ceylanicum</name>
    <dbReference type="NCBI Taxonomy" id="53326"/>
    <lineage>
        <taxon>Eukaryota</taxon>
        <taxon>Metazoa</taxon>
        <taxon>Ecdysozoa</taxon>
        <taxon>Nematoda</taxon>
        <taxon>Chromadorea</taxon>
        <taxon>Rhabditida</taxon>
        <taxon>Rhabditina</taxon>
        <taxon>Rhabditomorpha</taxon>
        <taxon>Strongyloidea</taxon>
        <taxon>Ancylostomatidae</taxon>
        <taxon>Ancylostomatinae</taxon>
        <taxon>Ancylostoma</taxon>
    </lineage>
</organism>
<reference evidence="3" key="1">
    <citation type="journal article" date="2015" name="Nat. Genet.">
        <title>The genome and transcriptome of the zoonotic hookworm Ancylostoma ceylanicum identify infection-specific gene families.</title>
        <authorList>
            <person name="Schwarz E.M."/>
            <person name="Hu Y."/>
            <person name="Antoshechkin I."/>
            <person name="Miller M.M."/>
            <person name="Sternberg P.W."/>
            <person name="Aroian R.V."/>
        </authorList>
    </citation>
    <scope>NUCLEOTIDE SEQUENCE</scope>
    <source>
        <strain evidence="3">HY135</strain>
    </source>
</reference>
<keyword evidence="3" id="KW-1185">Reference proteome</keyword>
<dbReference type="PANTHER" id="PTHR32170:SF4">
    <property type="entry name" value="DUF3437 DOMAIN-CONTAINING PROTEIN-RELATED"/>
    <property type="match status" value="1"/>
</dbReference>
<dbReference type="GO" id="GO:0005829">
    <property type="term" value="C:cytosol"/>
    <property type="evidence" value="ECO:0007669"/>
    <property type="project" value="TreeGrafter"/>
</dbReference>
<dbReference type="GO" id="GO:0070628">
    <property type="term" value="F:proteasome binding"/>
    <property type="evidence" value="ECO:0007669"/>
    <property type="project" value="InterPro"/>
</dbReference>
<dbReference type="GO" id="GO:0005634">
    <property type="term" value="C:nucleus"/>
    <property type="evidence" value="ECO:0007669"/>
    <property type="project" value="TreeGrafter"/>
</dbReference>
<dbReference type="InterPro" id="IPR035309">
    <property type="entry name" value="PSME4"/>
</dbReference>
<dbReference type="InterPro" id="IPR032430">
    <property type="entry name" value="Blm10_mid"/>
</dbReference>
<dbReference type="GO" id="GO:0010499">
    <property type="term" value="P:proteasomal ubiquitin-independent protein catabolic process"/>
    <property type="evidence" value="ECO:0007669"/>
    <property type="project" value="TreeGrafter"/>
</dbReference>
<dbReference type="PANTHER" id="PTHR32170">
    <property type="entry name" value="PROTEASOME ACTIVATOR COMPLEX SUBUNIT 4"/>
    <property type="match status" value="1"/>
</dbReference>
<name>A0A016SNB2_9BILA</name>
<evidence type="ECO:0000313" key="3">
    <source>
        <dbReference type="Proteomes" id="UP000024635"/>
    </source>
</evidence>
<sequence>MKPSFVVVDAKVNVAKDKKRNFGRHEKKYVLLPYHQQLSVYLDKQFEHIKHGLVVAVLVHENRPALRNYIHALKKFVDAHGFRFPKNEHIRLIKLMYLIMVKKDQWHDVVHYAAKALEKLINKCYFTHKDMVVEWEPVYDLYYGAAYGKLEDVDAGRIRTATFRLKRFYKPSDSPRIWDRVQVHFAPRYSAKEFCEMALLFLNVRMSTDDHRKYGASLWFETMWKVYEVVEMGKKWGEDLPNLFATLIYHNPDFMDWRPLYDTMFTRIIRAMGLCIREGKIVVGDGSGSSSLDGFAKFVSSTIGGPYSCQKNIDRMMKMIEPFMHPSNESDHTAMVLTFFQNLLREFVARYEDERIKKNRRKVPKEFYLTDADIKLFINATLQSLLYSLYSKDGKSYDLPAKLVMVLGALEPDYVFPKFLEQVYPAMFAVCEPHRLTQTLDCMFELMYIIACHEKAGAIPQKMEKDWVEEMEKQRSPDSPLRDFSIQKLSIKHKWKIRENLSTFRYHLFYFFEILIAGIDINDVTKANISIHNLTLLFYIMPLLDYSDCIRYHKDLTKDEKSLCLLSSRLPILAELTLERILQIIQCLAVTSPKDSTTALGSFKDEATKESDEEKVLKKAIDRCVTALFTNTADCITSVSDNPVIIWMQCKQW</sequence>
<dbReference type="Pfam" id="PF16507">
    <property type="entry name" value="HEAT_PSME4_mid"/>
    <property type="match status" value="1"/>
</dbReference>
<evidence type="ECO:0000259" key="1">
    <source>
        <dbReference type="Pfam" id="PF16507"/>
    </source>
</evidence>
<dbReference type="AlphaFoldDB" id="A0A016SNB2"/>
<accession>A0A016SNB2</accession>
<dbReference type="GO" id="GO:0016504">
    <property type="term" value="F:peptidase activator activity"/>
    <property type="evidence" value="ECO:0007669"/>
    <property type="project" value="InterPro"/>
</dbReference>
<dbReference type="Proteomes" id="UP000024635">
    <property type="component" value="Unassembled WGS sequence"/>
</dbReference>
<gene>
    <name evidence="2" type="primary">Acey_s0198.g1617</name>
    <name evidence="2" type="ORF">Y032_0198g1617</name>
</gene>
<evidence type="ECO:0000313" key="2">
    <source>
        <dbReference type="EMBL" id="EYB92065.1"/>
    </source>
</evidence>
<proteinExistence type="predicted"/>
<feature type="domain" description="Proteasome activator Blm10 middle HEAT repeats region" evidence="1">
    <location>
        <begin position="314"/>
        <end position="454"/>
    </location>
</feature>
<dbReference type="STRING" id="53326.A0A016SNB2"/>
<dbReference type="OrthoDB" id="17907at2759"/>
<dbReference type="EMBL" id="JARK01001534">
    <property type="protein sequence ID" value="EYB92065.1"/>
    <property type="molecule type" value="Genomic_DNA"/>
</dbReference>
<protein>
    <recommendedName>
        <fullName evidence="1">Proteasome activator Blm10 middle HEAT repeats region domain-containing protein</fullName>
    </recommendedName>
</protein>